<gene>
    <name evidence="1" type="ORF">GCM10010082_31880</name>
</gene>
<protein>
    <recommendedName>
        <fullName evidence="3">Lipoprotein</fullName>
    </recommendedName>
</protein>
<reference evidence="2" key="1">
    <citation type="journal article" date="2019" name="Int. J. Syst. Evol. Microbiol.">
        <title>The Global Catalogue of Microorganisms (GCM) 10K type strain sequencing project: providing services to taxonomists for standard genome sequencing and annotation.</title>
        <authorList>
            <consortium name="The Broad Institute Genomics Platform"/>
            <consortium name="The Broad Institute Genome Sequencing Center for Infectious Disease"/>
            <person name="Wu L."/>
            <person name="Ma J."/>
        </authorList>
    </citation>
    <scope>NUCLEOTIDE SEQUENCE [LARGE SCALE GENOMIC DNA]</scope>
    <source>
        <strain evidence="2">KCTC 42082</strain>
    </source>
</reference>
<evidence type="ECO:0000313" key="1">
    <source>
        <dbReference type="EMBL" id="GHC34753.1"/>
    </source>
</evidence>
<dbReference type="EMBL" id="BMZM01000006">
    <property type="protein sequence ID" value="GHC34753.1"/>
    <property type="molecule type" value="Genomic_DNA"/>
</dbReference>
<name>A0ABQ3FQZ8_9GAMM</name>
<organism evidence="1 2">
    <name type="scientific">Kushneria pakistanensis</name>
    <dbReference type="NCBI Taxonomy" id="1508770"/>
    <lineage>
        <taxon>Bacteria</taxon>
        <taxon>Pseudomonadati</taxon>
        <taxon>Pseudomonadota</taxon>
        <taxon>Gammaproteobacteria</taxon>
        <taxon>Oceanospirillales</taxon>
        <taxon>Halomonadaceae</taxon>
        <taxon>Kushneria</taxon>
    </lineage>
</organism>
<comment type="caution">
    <text evidence="1">The sequence shown here is derived from an EMBL/GenBank/DDBJ whole genome shotgun (WGS) entry which is preliminary data.</text>
</comment>
<evidence type="ECO:0008006" key="3">
    <source>
        <dbReference type="Google" id="ProtNLM"/>
    </source>
</evidence>
<accession>A0ABQ3FQZ8</accession>
<sequence>MRLMKCGALVMAAAILSGCGDDRPEWMQDAWEHDVDQKRWQESRDYMKVATAGLWLERLQEEDKLSLDKPVEDMEPEAKQLAACIDGALKHSKVSLRSDGVSHYAAMCVSLLGYGA</sequence>
<proteinExistence type="predicted"/>
<evidence type="ECO:0000313" key="2">
    <source>
        <dbReference type="Proteomes" id="UP000604243"/>
    </source>
</evidence>
<dbReference type="PROSITE" id="PS51257">
    <property type="entry name" value="PROKAR_LIPOPROTEIN"/>
    <property type="match status" value="1"/>
</dbReference>
<dbReference type="Proteomes" id="UP000604243">
    <property type="component" value="Unassembled WGS sequence"/>
</dbReference>
<keyword evidence="2" id="KW-1185">Reference proteome</keyword>